<dbReference type="InterPro" id="IPR029058">
    <property type="entry name" value="AB_hydrolase_fold"/>
</dbReference>
<sequence length="873" mass="90897">MLLATLLLAAGSAHAAVPDPMVRGSYAVTTMDPFTAGTVNLQEPAAGGGAATGPAAAVTLQLRGSLYAPIGRTTPSPVLVLVHGNHSSCDSGSAPDCTAFKRNDRGYAYLGENLASWGYTVVSLDQDQLMYYQDSPMAKGMHQRRLLIAAALDALYKANQEPLGPDSTIGGSLVGKLDMTRIGLMGHSRGGDAVTSFIDYNRTRPEPGRRYPLRGVIALAPVDYERRAPYGTPFMAELPLCDGDVSNLQGARFFERSQYVAPGDPFPRVQIGVHGTNHNWFNSVWAADGEDSNPNDAACSVTQPNNIRLSGGTSTYDSSISPATDSGASGGGTYTFVNRGSGDPALMGDQEKVGLATMSAFFRRYVGGESGFDAYMTGERNAEGLPELPESACPSQQISGVSRTGQAGQTNGLRIPCAERTLTSYFAAPAEREDVIRPEPDDPLGLSAVGTALTGGGFANPYLDTGGVLPKPATTSSGYDWCNPEPDHFAPAQLGKPGYPAATKACPLPAIGDLGGQSGIRENGPVNQSYGLQLALAWENPLAATGKPATIGTRIPAAKGDVSGLEALALGAAVNFFDPRNPAHAGEALWNPAATTQDFTIALTDAAGRTGTVAAADQRYGNALHPSVGDTTSKTHVILNQIRVPLADFAAQGVDLKQVRRIELRFGEEGKPATGSVQIADVRFQEAAAGPQVLADVPGGPGPATGRSTSGPDPVAILAATPRAQPSAKEPDVLGLAGATKVGSPTRCVDRTAPSVRVTRATVAGRRLTVRGRAADSGCRRSGKRAARKGSVASVQVSLAKATGKRCRFVGADGRLGRSMGCGAPVALVAKGRSSWSLRTVRRLAAGRYRLVVRAIDADGNQRRTAVRTVVVR</sequence>
<feature type="chain" id="PRO_5003532001" evidence="2">
    <location>
        <begin position="16"/>
        <end position="873"/>
    </location>
</feature>
<proteinExistence type="predicted"/>
<dbReference type="Gene3D" id="3.40.50.1820">
    <property type="entry name" value="alpha/beta hydrolase"/>
    <property type="match status" value="1"/>
</dbReference>
<feature type="region of interest" description="Disordered" evidence="1">
    <location>
        <begin position="693"/>
        <end position="714"/>
    </location>
</feature>
<protein>
    <submittedName>
        <fullName evidence="3">Secreted protein</fullName>
    </submittedName>
</protein>
<accession>H0E2Q4</accession>
<keyword evidence="2" id="KW-0732">Signal</keyword>
<name>H0E2Q4_9ACTN</name>
<evidence type="ECO:0000313" key="4">
    <source>
        <dbReference type="Proteomes" id="UP000005143"/>
    </source>
</evidence>
<dbReference type="Proteomes" id="UP000005143">
    <property type="component" value="Unassembled WGS sequence"/>
</dbReference>
<comment type="caution">
    <text evidence="3">The sequence shown here is derived from an EMBL/GenBank/DDBJ whole genome shotgun (WGS) entry which is preliminary data.</text>
</comment>
<evidence type="ECO:0000256" key="1">
    <source>
        <dbReference type="SAM" id="MobiDB-lite"/>
    </source>
</evidence>
<keyword evidence="4" id="KW-1185">Reference proteome</keyword>
<dbReference type="AlphaFoldDB" id="H0E2Q4"/>
<evidence type="ECO:0000256" key="2">
    <source>
        <dbReference type="SAM" id="SignalP"/>
    </source>
</evidence>
<evidence type="ECO:0000313" key="3">
    <source>
        <dbReference type="EMBL" id="EHN12068.1"/>
    </source>
</evidence>
<feature type="signal peptide" evidence="2">
    <location>
        <begin position="1"/>
        <end position="15"/>
    </location>
</feature>
<dbReference type="SUPFAM" id="SSF53474">
    <property type="entry name" value="alpha/beta-Hydrolases"/>
    <property type="match status" value="1"/>
</dbReference>
<organism evidence="3 4">
    <name type="scientific">Patulibacter medicamentivorans</name>
    <dbReference type="NCBI Taxonomy" id="1097667"/>
    <lineage>
        <taxon>Bacteria</taxon>
        <taxon>Bacillati</taxon>
        <taxon>Actinomycetota</taxon>
        <taxon>Thermoleophilia</taxon>
        <taxon>Solirubrobacterales</taxon>
        <taxon>Patulibacteraceae</taxon>
        <taxon>Patulibacter</taxon>
    </lineage>
</organism>
<gene>
    <name evidence="3" type="ORF">PAI11_10670</name>
</gene>
<reference evidence="3 4" key="1">
    <citation type="journal article" date="2013" name="Biodegradation">
        <title>Quantitative proteomic analysis of ibuprofen-degrading Patulibacter sp. strain I11.</title>
        <authorList>
            <person name="Almeida B."/>
            <person name="Kjeldal H."/>
            <person name="Lolas I."/>
            <person name="Knudsen A.D."/>
            <person name="Carvalho G."/>
            <person name="Nielsen K.L."/>
            <person name="Barreto Crespo M.T."/>
            <person name="Stensballe A."/>
            <person name="Nielsen J.L."/>
        </authorList>
    </citation>
    <scope>NUCLEOTIDE SEQUENCE [LARGE SCALE GENOMIC DNA]</scope>
    <source>
        <strain evidence="3 4">I11</strain>
    </source>
</reference>
<dbReference type="PATRIC" id="fig|1097667.3.peg.1065"/>
<dbReference type="EMBL" id="AGUD01000049">
    <property type="protein sequence ID" value="EHN12068.1"/>
    <property type="molecule type" value="Genomic_DNA"/>
</dbReference>